<evidence type="ECO:0000313" key="5">
    <source>
        <dbReference type="Proteomes" id="UP000018001"/>
    </source>
</evidence>
<dbReference type="HOGENOM" id="CLU_023111_1_0_1"/>
<dbReference type="Gene3D" id="3.40.50.1240">
    <property type="entry name" value="Phosphoglycerate mutase-like"/>
    <property type="match status" value="1"/>
</dbReference>
<dbReference type="OrthoDB" id="258392at2759"/>
<comment type="caution">
    <text evidence="4">The sequence shown here is derived from an EMBL/GenBank/DDBJ whole genome shotgun (WGS) entry which is preliminary data.</text>
</comment>
<evidence type="ECO:0000256" key="2">
    <source>
        <dbReference type="SAM" id="Phobius"/>
    </source>
</evidence>
<name>V5F889_BYSSN</name>
<proteinExistence type="inferred from homology"/>
<dbReference type="Pfam" id="PF00328">
    <property type="entry name" value="His_Phos_2"/>
    <property type="match status" value="1"/>
</dbReference>
<evidence type="ECO:0000256" key="3">
    <source>
        <dbReference type="SAM" id="SignalP"/>
    </source>
</evidence>
<feature type="transmembrane region" description="Helical" evidence="2">
    <location>
        <begin position="427"/>
        <end position="452"/>
    </location>
</feature>
<reference evidence="5" key="1">
    <citation type="journal article" date="2014" name="Genome Announc.">
        <title>Draft genome sequence of the formaldehyde-resistant fungus Byssochlamys spectabilis No. 5 (anamorph Paecilomyces variotii No. 5) (NBRC109023).</title>
        <authorList>
            <person name="Oka T."/>
            <person name="Ekino K."/>
            <person name="Fukuda K."/>
            <person name="Nomura Y."/>
        </authorList>
    </citation>
    <scope>NUCLEOTIDE SEQUENCE [LARGE SCALE GENOMIC DNA]</scope>
    <source>
        <strain evidence="5">No. 5 / NBRC 109023</strain>
    </source>
</reference>
<keyword evidence="2" id="KW-0812">Transmembrane</keyword>
<dbReference type="InterPro" id="IPR029033">
    <property type="entry name" value="His_PPase_superfam"/>
</dbReference>
<dbReference type="eggNOG" id="ENOG502RCH9">
    <property type="taxonomic scope" value="Eukaryota"/>
</dbReference>
<dbReference type="GO" id="GO:0016791">
    <property type="term" value="F:phosphatase activity"/>
    <property type="evidence" value="ECO:0007669"/>
    <property type="project" value="TreeGrafter"/>
</dbReference>
<dbReference type="PANTHER" id="PTHR11567">
    <property type="entry name" value="ACID PHOSPHATASE-RELATED"/>
    <property type="match status" value="1"/>
</dbReference>
<dbReference type="EMBL" id="BAUL01000018">
    <property type="protein sequence ID" value="GAD92104.1"/>
    <property type="molecule type" value="Genomic_DNA"/>
</dbReference>
<sequence length="479" mass="51103">MHSISSSLLLALTALPLGQLVSAEKVLGVYLFSRHGDRTSKSTPPTYLTDLGYREVHMAGGYYHDRYISASSPLQIQGISDDIVSTTQVAASAPDDDVLMNSATGFLQGLYPPVGTAAKQTLRNGTTVEAPLNGYQLIPVAEVSTGSNSENSAWLQASSNCQKAEISSNNYFSTPQYTNLLDSTKDFYQGLSPMLNRTFTESQMTYKNAYTIFDYLNVASIHNSSSDFPSADLLTSEVFQQLQVLANIHEYNLAFNASDPVRAIAGAVLAGQVVQALNETITSGGKSKLNMQFGSYGVFQSYFGLAQLPAASVNFTGIPDYASTMSWELVTNSTETFPPASDIKVRFLFHNSTMTAGSEPTVYPLFGQSNPLLSWSDFVDGMNKFAVSSQEQWCQACGNTDSTCASTSSGDSSSASTTSTTNHGMSLAVAGVIGAMVTLGVILGLEALFLLLGGFRLTKKRAAAPVAASPPVEEKKTTV</sequence>
<keyword evidence="3" id="KW-0732">Signal</keyword>
<dbReference type="PANTHER" id="PTHR11567:SF142">
    <property type="entry name" value="PHOSPHOGLYCERATE MUTASE-LIKE PROTEIN"/>
    <property type="match status" value="1"/>
</dbReference>
<dbReference type="SUPFAM" id="SSF53254">
    <property type="entry name" value="Phosphoglycerate mutase-like"/>
    <property type="match status" value="1"/>
</dbReference>
<organism evidence="4 5">
    <name type="scientific">Byssochlamys spectabilis (strain No. 5 / NBRC 109023)</name>
    <name type="common">Paecilomyces variotii</name>
    <dbReference type="NCBI Taxonomy" id="1356009"/>
    <lineage>
        <taxon>Eukaryota</taxon>
        <taxon>Fungi</taxon>
        <taxon>Dikarya</taxon>
        <taxon>Ascomycota</taxon>
        <taxon>Pezizomycotina</taxon>
        <taxon>Eurotiomycetes</taxon>
        <taxon>Eurotiomycetidae</taxon>
        <taxon>Eurotiales</taxon>
        <taxon>Thermoascaceae</taxon>
        <taxon>Paecilomyces</taxon>
    </lineage>
</organism>
<accession>V5F889</accession>
<keyword evidence="5" id="KW-1185">Reference proteome</keyword>
<dbReference type="Proteomes" id="UP000018001">
    <property type="component" value="Unassembled WGS sequence"/>
</dbReference>
<keyword evidence="2" id="KW-1133">Transmembrane helix</keyword>
<evidence type="ECO:0008006" key="6">
    <source>
        <dbReference type="Google" id="ProtNLM"/>
    </source>
</evidence>
<dbReference type="InterPro" id="IPR000560">
    <property type="entry name" value="His_Pase_clade-2"/>
</dbReference>
<dbReference type="AlphaFoldDB" id="V5F889"/>
<gene>
    <name evidence="4" type="ORF">PVAR5_0690</name>
</gene>
<evidence type="ECO:0000313" key="4">
    <source>
        <dbReference type="EMBL" id="GAD92104.1"/>
    </source>
</evidence>
<dbReference type="InParanoid" id="V5F889"/>
<feature type="signal peptide" evidence="3">
    <location>
        <begin position="1"/>
        <end position="23"/>
    </location>
</feature>
<dbReference type="InterPro" id="IPR050645">
    <property type="entry name" value="Histidine_acid_phosphatase"/>
</dbReference>
<protein>
    <recommendedName>
        <fullName evidence="6">Histidine acid phosphatase</fullName>
    </recommendedName>
</protein>
<comment type="similarity">
    <text evidence="1">Belongs to the histidine acid phosphatase family.</text>
</comment>
<feature type="chain" id="PRO_5004735667" description="Histidine acid phosphatase" evidence="3">
    <location>
        <begin position="24"/>
        <end position="479"/>
    </location>
</feature>
<keyword evidence="2" id="KW-0472">Membrane</keyword>
<evidence type="ECO:0000256" key="1">
    <source>
        <dbReference type="ARBA" id="ARBA00005375"/>
    </source>
</evidence>